<evidence type="ECO:0000256" key="4">
    <source>
        <dbReference type="ARBA" id="ARBA00023136"/>
    </source>
</evidence>
<evidence type="ECO:0000256" key="2">
    <source>
        <dbReference type="ARBA" id="ARBA00022692"/>
    </source>
</evidence>
<feature type="transmembrane region" description="Helical" evidence="5">
    <location>
        <begin position="144"/>
        <end position="162"/>
    </location>
</feature>
<dbReference type="Gene3D" id="1.20.1550.10">
    <property type="entry name" value="DsbB-like"/>
    <property type="match status" value="1"/>
</dbReference>
<dbReference type="InterPro" id="IPR003752">
    <property type="entry name" value="DiS_bond_form_DsbB/BdbC"/>
</dbReference>
<dbReference type="AlphaFoldDB" id="A0A286GLS7"/>
<keyword evidence="4 5" id="KW-0472">Membrane</keyword>
<comment type="subcellular location">
    <subcellularLocation>
        <location evidence="1">Membrane</location>
        <topology evidence="1">Multi-pass membrane protein</topology>
    </subcellularLocation>
</comment>
<organism evidence="6 7">
    <name type="scientific">Caenispirillum bisanense</name>
    <dbReference type="NCBI Taxonomy" id="414052"/>
    <lineage>
        <taxon>Bacteria</taxon>
        <taxon>Pseudomonadati</taxon>
        <taxon>Pseudomonadota</taxon>
        <taxon>Alphaproteobacteria</taxon>
        <taxon>Rhodospirillales</taxon>
        <taxon>Novispirillaceae</taxon>
        <taxon>Caenispirillum</taxon>
    </lineage>
</organism>
<evidence type="ECO:0000256" key="1">
    <source>
        <dbReference type="ARBA" id="ARBA00004141"/>
    </source>
</evidence>
<dbReference type="RefSeq" id="WP_097279720.1">
    <property type="nucleotide sequence ID" value="NZ_OCNJ01000005.1"/>
</dbReference>
<gene>
    <name evidence="6" type="ORF">SAMN05421508_105355</name>
</gene>
<keyword evidence="2 5" id="KW-0812">Transmembrane</keyword>
<dbReference type="SUPFAM" id="SSF158442">
    <property type="entry name" value="DsbB-like"/>
    <property type="match status" value="1"/>
</dbReference>
<keyword evidence="7" id="KW-1185">Reference proteome</keyword>
<evidence type="ECO:0000256" key="3">
    <source>
        <dbReference type="ARBA" id="ARBA00022989"/>
    </source>
</evidence>
<evidence type="ECO:0000256" key="5">
    <source>
        <dbReference type="SAM" id="Phobius"/>
    </source>
</evidence>
<protein>
    <submittedName>
        <fullName evidence="6">Disulfide bond formation protein DsbB</fullName>
    </submittedName>
</protein>
<dbReference type="EMBL" id="OCNJ01000005">
    <property type="protein sequence ID" value="SOD96493.1"/>
    <property type="molecule type" value="Genomic_DNA"/>
</dbReference>
<reference evidence="6 7" key="1">
    <citation type="submission" date="2017-09" db="EMBL/GenBank/DDBJ databases">
        <authorList>
            <person name="Ehlers B."/>
            <person name="Leendertz F.H."/>
        </authorList>
    </citation>
    <scope>NUCLEOTIDE SEQUENCE [LARGE SCALE GENOMIC DNA]</scope>
    <source>
        <strain evidence="6 7">USBA 140</strain>
    </source>
</reference>
<dbReference type="OrthoDB" id="9808637at2"/>
<dbReference type="Proteomes" id="UP000219621">
    <property type="component" value="Unassembled WGS sequence"/>
</dbReference>
<dbReference type="Pfam" id="PF02600">
    <property type="entry name" value="DsbB"/>
    <property type="match status" value="1"/>
</dbReference>
<dbReference type="InterPro" id="IPR024199">
    <property type="entry name" value="Uncharacterised_DsbB"/>
</dbReference>
<feature type="transmembrane region" description="Helical" evidence="5">
    <location>
        <begin position="42"/>
        <end position="63"/>
    </location>
</feature>
<evidence type="ECO:0000313" key="7">
    <source>
        <dbReference type="Proteomes" id="UP000219621"/>
    </source>
</evidence>
<evidence type="ECO:0000313" key="6">
    <source>
        <dbReference type="EMBL" id="SOD96493.1"/>
    </source>
</evidence>
<accession>A0A286GLS7</accession>
<dbReference type="InterPro" id="IPR023380">
    <property type="entry name" value="DsbB-like_sf"/>
</dbReference>
<feature type="transmembrane region" description="Helical" evidence="5">
    <location>
        <begin position="70"/>
        <end position="90"/>
    </location>
</feature>
<dbReference type="GO" id="GO:0016020">
    <property type="term" value="C:membrane"/>
    <property type="evidence" value="ECO:0007669"/>
    <property type="project" value="UniProtKB-SubCell"/>
</dbReference>
<keyword evidence="3 5" id="KW-1133">Transmembrane helix</keyword>
<dbReference type="GO" id="GO:0015035">
    <property type="term" value="F:protein-disulfide reductase activity"/>
    <property type="evidence" value="ECO:0007669"/>
    <property type="project" value="InterPro"/>
</dbReference>
<proteinExistence type="predicted"/>
<name>A0A286GLS7_9PROT</name>
<dbReference type="GO" id="GO:0006457">
    <property type="term" value="P:protein folding"/>
    <property type="evidence" value="ECO:0007669"/>
    <property type="project" value="InterPro"/>
</dbReference>
<sequence>MAMTLSPDRAVPLAIFAVCAAALAGAYTLEYGFGVLPCILCLYQRVPYAVAGGLAALGLLPGLSPATRRVIVVLCGLTFLANMGLAVYHVGVEQKLWAGTAQCTAPAGGAPQSLAELQAALENPPQLARCDEVGWSLFGISLPGYNIAFSLILGAASLAAAARSDVWRRR</sequence>
<dbReference type="PIRSF" id="PIRSF033913">
    <property type="entry name" value="S-S_format_DsbB"/>
    <property type="match status" value="1"/>
</dbReference>